<dbReference type="PANTHER" id="PTHR30033:SF2">
    <property type="entry name" value="FLAGELLAR HOOK PROTEIN"/>
    <property type="match status" value="1"/>
</dbReference>
<sequence>MSLNTALSIAQSGLALVQRQIAQSADNIANSGTAGYTAKTVAGSTLTAGGQSTGVRSLQAQRSIDTAVAADLNSARSSQAAAEARATILQGIDQVEGDPEDGQSVGDLTADLRTAFVTLRESPSEQILQQKVVDAASTLADRYNEVSDAITEARQSAHDGMVDDVATLNSGLRQVATLNAQIVSLKAQGLSTATLEDQRDTAVAGIAEVLEVKAIPQDSGAISLIAKGGLNLPLSPDSDAFQLSNAAIGVESYHGTNAAGVTGSIPGVMLAGVDVTSQLGGGRLAAYADLRDNVLPLQQAELDVSAANLATRLDAQGLTLFTGSDGTVPDAAGAYSDSTSGVMGFASAMRVNSAVLADSTAVRDGTHDVAGSVGGASSFTSNPDGGPDGFTTLIDRALDYSFGTKVAEGVTQPGFATTGLGPDGTLTSSLGTAQTVEDYAARLVARHTGESSAATTAATNAGALVSGLEERFSARSSVDVDAELASMVSLQNTYAANARVMSTVQSMYDALFAVNT</sequence>
<feature type="domain" description="Flagellar basal-body/hook protein C-terminal" evidence="8">
    <location>
        <begin position="474"/>
        <end position="511"/>
    </location>
</feature>
<evidence type="ECO:0000313" key="10">
    <source>
        <dbReference type="EMBL" id="MFC0408739.1"/>
    </source>
</evidence>
<evidence type="ECO:0000256" key="7">
    <source>
        <dbReference type="RuleBase" id="RU362065"/>
    </source>
</evidence>
<name>A0ABV6JSN9_9PROT</name>
<dbReference type="Proteomes" id="UP001589865">
    <property type="component" value="Unassembled WGS sequence"/>
</dbReference>
<organism evidence="10 11">
    <name type="scientific">Roseomonas elaeocarpi</name>
    <dbReference type="NCBI Taxonomy" id="907779"/>
    <lineage>
        <taxon>Bacteria</taxon>
        <taxon>Pseudomonadati</taxon>
        <taxon>Pseudomonadota</taxon>
        <taxon>Alphaproteobacteria</taxon>
        <taxon>Acetobacterales</taxon>
        <taxon>Roseomonadaceae</taxon>
        <taxon>Roseomonas</taxon>
    </lineage>
</organism>
<evidence type="ECO:0000259" key="9">
    <source>
        <dbReference type="Pfam" id="PF22638"/>
    </source>
</evidence>
<dbReference type="SUPFAM" id="SSF64518">
    <property type="entry name" value="Phase 1 flagellin"/>
    <property type="match status" value="1"/>
</dbReference>
<keyword evidence="10" id="KW-0282">Flagellum</keyword>
<evidence type="ECO:0000256" key="6">
    <source>
        <dbReference type="ARBA" id="ARBA00023143"/>
    </source>
</evidence>
<dbReference type="EMBL" id="JBHLUN010000007">
    <property type="protein sequence ID" value="MFC0408739.1"/>
    <property type="molecule type" value="Genomic_DNA"/>
</dbReference>
<keyword evidence="10" id="KW-0966">Cell projection</keyword>
<keyword evidence="6 7" id="KW-0975">Bacterial flagellum</keyword>
<evidence type="ECO:0000256" key="3">
    <source>
        <dbReference type="ARBA" id="ARBA00009677"/>
    </source>
</evidence>
<feature type="domain" description="Flagellar hook-associated protein FlgK helical" evidence="9">
    <location>
        <begin position="101"/>
        <end position="316"/>
    </location>
</feature>
<dbReference type="Pfam" id="PF22638">
    <property type="entry name" value="FlgK_D1"/>
    <property type="match status" value="1"/>
</dbReference>
<dbReference type="PRINTS" id="PR01005">
    <property type="entry name" value="FLGHOOKAP1"/>
</dbReference>
<dbReference type="RefSeq" id="WP_377044494.1">
    <property type="nucleotide sequence ID" value="NZ_JBHLUN010000007.1"/>
</dbReference>
<keyword evidence="10" id="KW-0969">Cilium</keyword>
<accession>A0ABV6JSN9</accession>
<gene>
    <name evidence="7" type="primary">flgK</name>
    <name evidence="10" type="ORF">ACFFGY_10790</name>
</gene>
<comment type="caution">
    <text evidence="10">The sequence shown here is derived from an EMBL/GenBank/DDBJ whole genome shotgun (WGS) entry which is preliminary data.</text>
</comment>
<proteinExistence type="inferred from homology"/>
<reference evidence="10 11" key="1">
    <citation type="submission" date="2024-09" db="EMBL/GenBank/DDBJ databases">
        <authorList>
            <person name="Sun Q."/>
            <person name="Mori K."/>
        </authorList>
    </citation>
    <scope>NUCLEOTIDE SEQUENCE [LARGE SCALE GENOMIC DNA]</scope>
    <source>
        <strain evidence="10 11">TBRC 5777</strain>
    </source>
</reference>
<comment type="similarity">
    <text evidence="3 7">Belongs to the flagella basal body rod proteins family.</text>
</comment>
<evidence type="ECO:0000313" key="11">
    <source>
        <dbReference type="Proteomes" id="UP001589865"/>
    </source>
</evidence>
<protein>
    <recommendedName>
        <fullName evidence="4 7">Flagellar hook-associated protein 1</fullName>
        <shortName evidence="7">HAP1</shortName>
    </recommendedName>
</protein>
<dbReference type="Pfam" id="PF06429">
    <property type="entry name" value="Flg_bbr_C"/>
    <property type="match status" value="1"/>
</dbReference>
<evidence type="ECO:0000259" key="8">
    <source>
        <dbReference type="Pfam" id="PF06429"/>
    </source>
</evidence>
<dbReference type="InterPro" id="IPR010930">
    <property type="entry name" value="Flg_bb/hook_C_dom"/>
</dbReference>
<comment type="subcellular location">
    <subcellularLocation>
        <location evidence="1 7">Bacterial flagellum</location>
    </subcellularLocation>
    <subcellularLocation>
        <location evidence="2 7">Secreted</location>
    </subcellularLocation>
</comment>
<dbReference type="PANTHER" id="PTHR30033">
    <property type="entry name" value="FLAGELLAR HOOK-ASSOCIATED PROTEIN 1"/>
    <property type="match status" value="1"/>
</dbReference>
<evidence type="ECO:0000256" key="4">
    <source>
        <dbReference type="ARBA" id="ARBA00016244"/>
    </source>
</evidence>
<evidence type="ECO:0000256" key="1">
    <source>
        <dbReference type="ARBA" id="ARBA00004365"/>
    </source>
</evidence>
<evidence type="ECO:0000256" key="2">
    <source>
        <dbReference type="ARBA" id="ARBA00004613"/>
    </source>
</evidence>
<keyword evidence="11" id="KW-1185">Reference proteome</keyword>
<evidence type="ECO:0000256" key="5">
    <source>
        <dbReference type="ARBA" id="ARBA00022525"/>
    </source>
</evidence>
<dbReference type="InterPro" id="IPR053927">
    <property type="entry name" value="FlgK_helical"/>
</dbReference>
<dbReference type="InterPro" id="IPR002371">
    <property type="entry name" value="FlgK"/>
</dbReference>
<keyword evidence="5 7" id="KW-0964">Secreted</keyword>